<proteinExistence type="predicted"/>
<gene>
    <name evidence="1" type="ORF">KIN20_008636</name>
</gene>
<keyword evidence="2" id="KW-1185">Reference proteome</keyword>
<dbReference type="EMBL" id="JAHQIW010001357">
    <property type="protein sequence ID" value="KAJ1352324.1"/>
    <property type="molecule type" value="Genomic_DNA"/>
</dbReference>
<sequence length="231" mass="26211">MSKNACLSISACFPTERDAIAVAERGMKSFSYEFGEGSLFRKVQLILISKHIASGEEMDSPLSFYDPFFHVCSMMLAMLIIVMCYRTKKTEGGLGLSGRILLTVSFRSQFDMEVVRLIVILCFEFNLLLKVFRVLTWRPLLRVVISDDTSNVHHVLTGDDKRDSDETSSETRKADLAILQEVEKNRDGNTTYENFGPEDVVADGMNNAKRVEEQKTQCTDETIMVEPKKKR</sequence>
<name>A0AAD5MRD4_PARTN</name>
<organism evidence="1 2">
    <name type="scientific">Parelaphostrongylus tenuis</name>
    <name type="common">Meningeal worm</name>
    <dbReference type="NCBI Taxonomy" id="148309"/>
    <lineage>
        <taxon>Eukaryota</taxon>
        <taxon>Metazoa</taxon>
        <taxon>Ecdysozoa</taxon>
        <taxon>Nematoda</taxon>
        <taxon>Chromadorea</taxon>
        <taxon>Rhabditida</taxon>
        <taxon>Rhabditina</taxon>
        <taxon>Rhabditomorpha</taxon>
        <taxon>Strongyloidea</taxon>
        <taxon>Metastrongylidae</taxon>
        <taxon>Parelaphostrongylus</taxon>
    </lineage>
</organism>
<dbReference type="AlphaFoldDB" id="A0AAD5MRD4"/>
<evidence type="ECO:0000313" key="1">
    <source>
        <dbReference type="EMBL" id="KAJ1352324.1"/>
    </source>
</evidence>
<dbReference type="Proteomes" id="UP001196413">
    <property type="component" value="Unassembled WGS sequence"/>
</dbReference>
<comment type="caution">
    <text evidence="1">The sequence shown here is derived from an EMBL/GenBank/DDBJ whole genome shotgun (WGS) entry which is preliminary data.</text>
</comment>
<reference evidence="1" key="1">
    <citation type="submission" date="2021-06" db="EMBL/GenBank/DDBJ databases">
        <title>Parelaphostrongylus tenuis whole genome reference sequence.</title>
        <authorList>
            <person name="Garwood T.J."/>
            <person name="Larsen P.A."/>
            <person name="Fountain-Jones N.M."/>
            <person name="Garbe J.R."/>
            <person name="Macchietto M.G."/>
            <person name="Kania S.A."/>
            <person name="Gerhold R.W."/>
            <person name="Richards J.E."/>
            <person name="Wolf T.M."/>
        </authorList>
    </citation>
    <scope>NUCLEOTIDE SEQUENCE</scope>
    <source>
        <strain evidence="1">MNPRO001-30</strain>
        <tissue evidence="1">Meninges</tissue>
    </source>
</reference>
<accession>A0AAD5MRD4</accession>
<protein>
    <submittedName>
        <fullName evidence="1">Uncharacterized protein</fullName>
    </submittedName>
</protein>
<evidence type="ECO:0000313" key="2">
    <source>
        <dbReference type="Proteomes" id="UP001196413"/>
    </source>
</evidence>